<dbReference type="OrthoDB" id="48984at2"/>
<evidence type="ECO:0000313" key="2">
    <source>
        <dbReference type="EMBL" id="RKQ84648.1"/>
    </source>
</evidence>
<evidence type="ECO:0008006" key="4">
    <source>
        <dbReference type="Google" id="ProtNLM"/>
    </source>
</evidence>
<dbReference type="AlphaFoldDB" id="A0A660KUC6"/>
<organism evidence="2 3">
    <name type="scientific">Brockia lithotrophica</name>
    <dbReference type="NCBI Taxonomy" id="933949"/>
    <lineage>
        <taxon>Bacteria</taxon>
        <taxon>Bacillati</taxon>
        <taxon>Bacillota</taxon>
        <taxon>Bacilli</taxon>
        <taxon>Bacillales</taxon>
        <taxon>Bacillales Family X. Incertae Sedis</taxon>
        <taxon>Brockia</taxon>
    </lineage>
</organism>
<dbReference type="RefSeq" id="WP_121444398.1">
    <property type="nucleotide sequence ID" value="NZ_RBIJ01000003.1"/>
</dbReference>
<protein>
    <recommendedName>
        <fullName evidence="4">CRISPR type III-B/RAMP module-associated protein Cmr5</fullName>
    </recommendedName>
</protein>
<evidence type="ECO:0000256" key="1">
    <source>
        <dbReference type="SAM" id="Coils"/>
    </source>
</evidence>
<dbReference type="Proteomes" id="UP000267019">
    <property type="component" value="Unassembled WGS sequence"/>
</dbReference>
<keyword evidence="3" id="KW-1185">Reference proteome</keyword>
<dbReference type="EMBL" id="RBIJ01000003">
    <property type="protein sequence ID" value="RKQ84648.1"/>
    <property type="molecule type" value="Genomic_DNA"/>
</dbReference>
<keyword evidence="1" id="KW-0175">Coiled coil</keyword>
<accession>A0A660KUC6</accession>
<sequence length="132" mass="15217">MREDRGITNLEIQCAKLGRELADIEKVNEKLFNEALAVLEEQGLYAMFLYVRARYNEAKDSISDKSLFFFQNIFGDRLGKEEDIQEDIQEDILEAVKKLAQNLDDLLFARDLLRTALSYARYFLKAKGGRGS</sequence>
<evidence type="ECO:0000313" key="3">
    <source>
        <dbReference type="Proteomes" id="UP000267019"/>
    </source>
</evidence>
<feature type="coiled-coil region" evidence="1">
    <location>
        <begin position="7"/>
        <end position="34"/>
    </location>
</feature>
<comment type="caution">
    <text evidence="2">The sequence shown here is derived from an EMBL/GenBank/DDBJ whole genome shotgun (WGS) entry which is preliminary data.</text>
</comment>
<proteinExistence type="predicted"/>
<name>A0A660KUC6_9BACL</name>
<gene>
    <name evidence="2" type="ORF">C7438_1137</name>
</gene>
<reference evidence="2 3" key="1">
    <citation type="submission" date="2018-10" db="EMBL/GenBank/DDBJ databases">
        <title>Genomic Encyclopedia of Type Strains, Phase IV (KMG-IV): sequencing the most valuable type-strain genomes for metagenomic binning, comparative biology and taxonomic classification.</title>
        <authorList>
            <person name="Goeker M."/>
        </authorList>
    </citation>
    <scope>NUCLEOTIDE SEQUENCE [LARGE SCALE GENOMIC DNA]</scope>
    <source>
        <strain evidence="2 3">DSM 22653</strain>
    </source>
</reference>